<name>A0AAV4F5S6_9GAST</name>
<feature type="region of interest" description="Disordered" evidence="2">
    <location>
        <begin position="128"/>
        <end position="230"/>
    </location>
</feature>
<dbReference type="Proteomes" id="UP000762676">
    <property type="component" value="Unassembled WGS sequence"/>
</dbReference>
<evidence type="ECO:0000256" key="1">
    <source>
        <dbReference type="SAM" id="Coils"/>
    </source>
</evidence>
<feature type="coiled-coil region" evidence="1">
    <location>
        <begin position="24"/>
        <end position="87"/>
    </location>
</feature>
<reference evidence="3 4" key="1">
    <citation type="journal article" date="2021" name="Elife">
        <title>Chloroplast acquisition without the gene transfer in kleptoplastic sea slugs, Plakobranchus ocellatus.</title>
        <authorList>
            <person name="Maeda T."/>
            <person name="Takahashi S."/>
            <person name="Yoshida T."/>
            <person name="Shimamura S."/>
            <person name="Takaki Y."/>
            <person name="Nagai Y."/>
            <person name="Toyoda A."/>
            <person name="Suzuki Y."/>
            <person name="Arimoto A."/>
            <person name="Ishii H."/>
            <person name="Satoh N."/>
            <person name="Nishiyama T."/>
            <person name="Hasebe M."/>
            <person name="Maruyama T."/>
            <person name="Minagawa J."/>
            <person name="Obokata J."/>
            <person name="Shigenobu S."/>
        </authorList>
    </citation>
    <scope>NUCLEOTIDE SEQUENCE [LARGE SCALE GENOMIC DNA]</scope>
</reference>
<protein>
    <submittedName>
        <fullName evidence="3">Uncharacterized protein</fullName>
    </submittedName>
</protein>
<evidence type="ECO:0000256" key="2">
    <source>
        <dbReference type="SAM" id="MobiDB-lite"/>
    </source>
</evidence>
<organism evidence="3 4">
    <name type="scientific">Elysia marginata</name>
    <dbReference type="NCBI Taxonomy" id="1093978"/>
    <lineage>
        <taxon>Eukaryota</taxon>
        <taxon>Metazoa</taxon>
        <taxon>Spiralia</taxon>
        <taxon>Lophotrochozoa</taxon>
        <taxon>Mollusca</taxon>
        <taxon>Gastropoda</taxon>
        <taxon>Heterobranchia</taxon>
        <taxon>Euthyneura</taxon>
        <taxon>Panpulmonata</taxon>
        <taxon>Sacoglossa</taxon>
        <taxon>Placobranchoidea</taxon>
        <taxon>Plakobranchidae</taxon>
        <taxon>Elysia</taxon>
    </lineage>
</organism>
<feature type="compositionally biased region" description="Basic and acidic residues" evidence="2">
    <location>
        <begin position="206"/>
        <end position="218"/>
    </location>
</feature>
<evidence type="ECO:0000313" key="3">
    <source>
        <dbReference type="EMBL" id="GFR67745.1"/>
    </source>
</evidence>
<keyword evidence="1" id="KW-0175">Coiled coil</keyword>
<dbReference type="AlphaFoldDB" id="A0AAV4F5S6"/>
<proteinExistence type="predicted"/>
<sequence>MTKPKRKKHNNTQSDVSDVSGVLESELLIRIEALEEKVEECARQNTQRILDELERVRGQVHSLNLENETLRKELKELREDRAILVEEAPESAGLGDSSPCVDQRGEIFAKDHNGVVTKINNDEDIHQVNTRLGRSNRGTWMRGRGGDNIASVPPKTYTKPSQSKNGDKRESNTVSSEAGSASGDVTTPSQTQYGDHPPACTSPPVETDKRPIQKKLVDIAEGGASSQPKA</sequence>
<dbReference type="EMBL" id="BMAT01004071">
    <property type="protein sequence ID" value="GFR67745.1"/>
    <property type="molecule type" value="Genomic_DNA"/>
</dbReference>
<comment type="caution">
    <text evidence="3">The sequence shown here is derived from an EMBL/GenBank/DDBJ whole genome shotgun (WGS) entry which is preliminary data.</text>
</comment>
<gene>
    <name evidence="3" type="ORF">ElyMa_002007000</name>
</gene>
<accession>A0AAV4F5S6</accession>
<evidence type="ECO:0000313" key="4">
    <source>
        <dbReference type="Proteomes" id="UP000762676"/>
    </source>
</evidence>
<keyword evidence="4" id="KW-1185">Reference proteome</keyword>
<feature type="compositionally biased region" description="Polar residues" evidence="2">
    <location>
        <begin position="172"/>
        <end position="193"/>
    </location>
</feature>
<feature type="compositionally biased region" description="Polar residues" evidence="2">
    <location>
        <begin position="128"/>
        <end position="138"/>
    </location>
</feature>